<accession>A0ABS5YLN8</accession>
<feature type="transmembrane region" description="Helical" evidence="1">
    <location>
        <begin position="393"/>
        <end position="414"/>
    </location>
</feature>
<keyword evidence="2" id="KW-0732">Signal</keyword>
<evidence type="ECO:0000313" key="4">
    <source>
        <dbReference type="EMBL" id="MBU2664377.1"/>
    </source>
</evidence>
<dbReference type="SMART" id="SM00327">
    <property type="entry name" value="VWA"/>
    <property type="match status" value="1"/>
</dbReference>
<dbReference type="RefSeq" id="WP_215786946.1">
    <property type="nucleotide sequence ID" value="NZ_JAHKKG010000004.1"/>
</dbReference>
<dbReference type="Gene3D" id="3.40.50.410">
    <property type="entry name" value="von Willebrand factor, type A domain"/>
    <property type="match status" value="1"/>
</dbReference>
<sequence>MIRRLLLAACAVLLAAGTAGPAAADDRDDMYKRLGVDAVGADYLFLIDVSGSMKPVFASLRAELTKFSASLQAGDRVSFVTFRDDVRPRAWVAARSPAAAREIRSLPAPAPARTDFHRALSWGMNYLANDATGAGRVATMVLLSDGDPWAPGAAECALPPDRQWAPVRTLAQRLGTSRQLNGYAVPLAIAGKSCPATTSLSILRKVVPDAESLPADAGLADYLAQAKQSARASTARLKLVSAGELKKTVTVTWPSGEASFDPSEKDLRVPVQLSTSGVAPVVVADLTGAMTLTVTDGDGTRPVQLTARQSPATVTVAPGTTTEVDLTATMPQPGGIHLIAETVTASGSLAMTARITSPWLDLAGGDLPSRFSSALTPAQAEISGTGQRGVPSIIWLVVLILVVAAIVFFAVRYLRSRPVMTGYLRVTARGSDGVDVRLQNRMKVRRDLGPGVLEVEGVRAAGGEVKLRVGWTPATGNRVPDKTLPRGGKVIFNSVTVTHRERKDDPVRSSPVPPPGR</sequence>
<dbReference type="InterPro" id="IPR036465">
    <property type="entry name" value="vWFA_dom_sf"/>
</dbReference>
<reference evidence="4 5" key="1">
    <citation type="submission" date="2021-06" db="EMBL/GenBank/DDBJ databases">
        <title>Actinoplanes lichenicola sp. nov., and Actinoplanes ovalisporus sp. nov., isolated from lichen in Thailand.</title>
        <authorList>
            <person name="Saeng-In P."/>
            <person name="Kanchanasin P."/>
            <person name="Yuki M."/>
            <person name="Kudo T."/>
            <person name="Ohkuma M."/>
            <person name="Phongsopitanun W."/>
            <person name="Tanasupawat S."/>
        </authorList>
    </citation>
    <scope>NUCLEOTIDE SEQUENCE [LARGE SCALE GENOMIC DNA]</scope>
    <source>
        <strain evidence="4 5">NBRC 110975</strain>
    </source>
</reference>
<dbReference type="EMBL" id="JAHKKG010000004">
    <property type="protein sequence ID" value="MBU2664377.1"/>
    <property type="molecule type" value="Genomic_DNA"/>
</dbReference>
<keyword evidence="1" id="KW-1133">Transmembrane helix</keyword>
<dbReference type="Proteomes" id="UP001519654">
    <property type="component" value="Unassembled WGS sequence"/>
</dbReference>
<evidence type="ECO:0000259" key="3">
    <source>
        <dbReference type="PROSITE" id="PS50234"/>
    </source>
</evidence>
<protein>
    <submittedName>
        <fullName evidence="4">VWA domain-containing protein</fullName>
    </submittedName>
</protein>
<dbReference type="SUPFAM" id="SSF53300">
    <property type="entry name" value="vWA-like"/>
    <property type="match status" value="1"/>
</dbReference>
<gene>
    <name evidence="4" type="ORF">KOI35_12810</name>
</gene>
<evidence type="ECO:0000256" key="2">
    <source>
        <dbReference type="SAM" id="SignalP"/>
    </source>
</evidence>
<dbReference type="CDD" id="cd00198">
    <property type="entry name" value="vWFA"/>
    <property type="match status" value="1"/>
</dbReference>
<proteinExistence type="predicted"/>
<feature type="chain" id="PRO_5045444216" evidence="2">
    <location>
        <begin position="25"/>
        <end position="517"/>
    </location>
</feature>
<dbReference type="InterPro" id="IPR002035">
    <property type="entry name" value="VWF_A"/>
</dbReference>
<keyword evidence="1" id="KW-0472">Membrane</keyword>
<organism evidence="4 5">
    <name type="scientific">Paractinoplanes bogorensis</name>
    <dbReference type="NCBI Taxonomy" id="1610840"/>
    <lineage>
        <taxon>Bacteria</taxon>
        <taxon>Bacillati</taxon>
        <taxon>Actinomycetota</taxon>
        <taxon>Actinomycetes</taxon>
        <taxon>Micromonosporales</taxon>
        <taxon>Micromonosporaceae</taxon>
        <taxon>Paractinoplanes</taxon>
    </lineage>
</organism>
<keyword evidence="1" id="KW-0812">Transmembrane</keyword>
<evidence type="ECO:0000313" key="5">
    <source>
        <dbReference type="Proteomes" id="UP001519654"/>
    </source>
</evidence>
<dbReference type="PROSITE" id="PS50234">
    <property type="entry name" value="VWFA"/>
    <property type="match status" value="1"/>
</dbReference>
<comment type="caution">
    <text evidence="4">The sequence shown here is derived from an EMBL/GenBank/DDBJ whole genome shotgun (WGS) entry which is preliminary data.</text>
</comment>
<evidence type="ECO:0000256" key="1">
    <source>
        <dbReference type="SAM" id="Phobius"/>
    </source>
</evidence>
<name>A0ABS5YLN8_9ACTN</name>
<dbReference type="Pfam" id="PF00092">
    <property type="entry name" value="VWA"/>
    <property type="match status" value="1"/>
</dbReference>
<feature type="signal peptide" evidence="2">
    <location>
        <begin position="1"/>
        <end position="24"/>
    </location>
</feature>
<keyword evidence="5" id="KW-1185">Reference proteome</keyword>
<feature type="domain" description="VWFA" evidence="3">
    <location>
        <begin position="42"/>
        <end position="148"/>
    </location>
</feature>